<organism evidence="1 2">
    <name type="scientific">Endozoicomonas lisbonensis</name>
    <dbReference type="NCBI Taxonomy" id="3120522"/>
    <lineage>
        <taxon>Bacteria</taxon>
        <taxon>Pseudomonadati</taxon>
        <taxon>Pseudomonadota</taxon>
        <taxon>Gammaproteobacteria</taxon>
        <taxon>Oceanospirillales</taxon>
        <taxon>Endozoicomonadaceae</taxon>
        <taxon>Endozoicomonas</taxon>
    </lineage>
</organism>
<dbReference type="SUPFAM" id="SSF55729">
    <property type="entry name" value="Acyl-CoA N-acyltransferases (Nat)"/>
    <property type="match status" value="1"/>
</dbReference>
<proteinExistence type="predicted"/>
<keyword evidence="2" id="KW-1185">Reference proteome</keyword>
<name>A0ABV2SF40_9GAMM</name>
<gene>
    <name evidence="1" type="ORF">V5J35_001567</name>
</gene>
<dbReference type="EMBL" id="JBEWTB010000002">
    <property type="protein sequence ID" value="MET4756375.1"/>
    <property type="molecule type" value="Genomic_DNA"/>
</dbReference>
<evidence type="ECO:0000313" key="2">
    <source>
        <dbReference type="Proteomes" id="UP001549366"/>
    </source>
</evidence>
<comment type="caution">
    <text evidence="1">The sequence shown here is derived from an EMBL/GenBank/DDBJ whole genome shotgun (WGS) entry which is preliminary data.</text>
</comment>
<protein>
    <recommendedName>
        <fullName evidence="3">N-acetyltransferase domain-containing protein</fullName>
    </recommendedName>
</protein>
<dbReference type="Proteomes" id="UP001549366">
    <property type="component" value="Unassembled WGS sequence"/>
</dbReference>
<dbReference type="RefSeq" id="WP_354010720.1">
    <property type="nucleotide sequence ID" value="NZ_JBEWTA010000001.1"/>
</dbReference>
<reference evidence="1 2" key="1">
    <citation type="submission" date="2024-06" db="EMBL/GenBank/DDBJ databases">
        <title>Genomic Encyclopedia of Type Strains, Phase V (KMG-V): Genome sequencing to study the core and pangenomes of soil and plant-associated prokaryotes.</title>
        <authorList>
            <person name="Whitman W."/>
        </authorList>
    </citation>
    <scope>NUCLEOTIDE SEQUENCE [LARGE SCALE GENOMIC DNA]</scope>
    <source>
        <strain evidence="1 2">NE40</strain>
    </source>
</reference>
<evidence type="ECO:0008006" key="3">
    <source>
        <dbReference type="Google" id="ProtNLM"/>
    </source>
</evidence>
<evidence type="ECO:0000313" key="1">
    <source>
        <dbReference type="EMBL" id="MET4756375.1"/>
    </source>
</evidence>
<sequence length="149" mass="17061">MGTTTIECTYHDFFNKFIWAKNILKYPKGAFGVAMISIEPLYRSKHLGALLMLLITFEVQINKGQHLYLIEPRIGVLGFYLQLGFHPAPDDAHKHHSICHSDNLPDTHSGFAEKLNATRNQPLWRGELNLVQSLLLKKVTPSFQFHQSF</sequence>
<dbReference type="InterPro" id="IPR016181">
    <property type="entry name" value="Acyl_CoA_acyltransferase"/>
</dbReference>
<accession>A0ABV2SF40</accession>